<comment type="caution">
    <text evidence="2">The sequence shown here is derived from an EMBL/GenBank/DDBJ whole genome shotgun (WGS) entry which is preliminary data.</text>
</comment>
<comment type="similarity">
    <text evidence="1">Belongs to the LOR family.</text>
</comment>
<dbReference type="PANTHER" id="PTHR31087:SF156">
    <property type="entry name" value="PROTEIN LURP1-LIKE"/>
    <property type="match status" value="1"/>
</dbReference>
<organism evidence="2 3">
    <name type="scientific">Acer yangbiense</name>
    <dbReference type="NCBI Taxonomy" id="1000413"/>
    <lineage>
        <taxon>Eukaryota</taxon>
        <taxon>Viridiplantae</taxon>
        <taxon>Streptophyta</taxon>
        <taxon>Embryophyta</taxon>
        <taxon>Tracheophyta</taxon>
        <taxon>Spermatophyta</taxon>
        <taxon>Magnoliopsida</taxon>
        <taxon>eudicotyledons</taxon>
        <taxon>Gunneridae</taxon>
        <taxon>Pentapetalae</taxon>
        <taxon>rosids</taxon>
        <taxon>malvids</taxon>
        <taxon>Sapindales</taxon>
        <taxon>Sapindaceae</taxon>
        <taxon>Hippocastanoideae</taxon>
        <taxon>Acereae</taxon>
        <taxon>Acer</taxon>
    </lineage>
</organism>
<dbReference type="OrthoDB" id="97518at2759"/>
<dbReference type="InterPro" id="IPR038595">
    <property type="entry name" value="LOR_sf"/>
</dbReference>
<dbReference type="InterPro" id="IPR025659">
    <property type="entry name" value="Tubby-like_C"/>
</dbReference>
<evidence type="ECO:0000256" key="1">
    <source>
        <dbReference type="ARBA" id="ARBA00005437"/>
    </source>
</evidence>
<protein>
    <submittedName>
        <fullName evidence="2">Uncharacterized protein</fullName>
    </submittedName>
</protein>
<dbReference type="PANTHER" id="PTHR31087">
    <property type="match status" value="1"/>
</dbReference>
<dbReference type="AlphaFoldDB" id="A0A5C7GZ40"/>
<proteinExistence type="inferred from homology"/>
<sequence length="219" mass="24510">MATPEPAYGVPMVSVVGEGFCVPYPVELIVKRKTNGLSDTHFEVLDVNGNLFLQVDGTSLAFQCKRVMRNPAGFPILTLCEKTVHRGESSELHNLLFSVQESHALQLKSQLDVFLPSNFNEDISNFKVVGRYSSESFRVYKGETVIAEVLSFDTLRLHLKVIASVCFSELIRKKTNPADITVLESFCKGKETFKVKVYPRVDYTFIVALIVIVNENDAI</sequence>
<accession>A0A5C7GZ40</accession>
<dbReference type="InterPro" id="IPR007612">
    <property type="entry name" value="LOR"/>
</dbReference>
<name>A0A5C7GZ40_9ROSI</name>
<evidence type="ECO:0000313" key="2">
    <source>
        <dbReference type="EMBL" id="TXG50024.1"/>
    </source>
</evidence>
<dbReference type="Proteomes" id="UP000323000">
    <property type="component" value="Chromosome 12"/>
</dbReference>
<dbReference type="Gene3D" id="2.40.160.200">
    <property type="entry name" value="LURP1-related"/>
    <property type="match status" value="1"/>
</dbReference>
<gene>
    <name evidence="2" type="ORF">EZV62_025899</name>
</gene>
<keyword evidence="3" id="KW-1185">Reference proteome</keyword>
<reference evidence="3" key="1">
    <citation type="journal article" date="2019" name="Gigascience">
        <title>De novo genome assembly of the endangered Acer yangbiense, a plant species with extremely small populations endemic to Yunnan Province, China.</title>
        <authorList>
            <person name="Yang J."/>
            <person name="Wariss H.M."/>
            <person name="Tao L."/>
            <person name="Zhang R."/>
            <person name="Yun Q."/>
            <person name="Hollingsworth P."/>
            <person name="Dao Z."/>
            <person name="Luo G."/>
            <person name="Guo H."/>
            <person name="Ma Y."/>
            <person name="Sun W."/>
        </authorList>
    </citation>
    <scope>NUCLEOTIDE SEQUENCE [LARGE SCALE GENOMIC DNA]</scope>
    <source>
        <strain evidence="3">cv. Malutang</strain>
    </source>
</reference>
<dbReference type="EMBL" id="VAHF01000012">
    <property type="protein sequence ID" value="TXG50024.1"/>
    <property type="molecule type" value="Genomic_DNA"/>
</dbReference>
<dbReference type="SUPFAM" id="SSF54518">
    <property type="entry name" value="Tubby C-terminal domain-like"/>
    <property type="match status" value="1"/>
</dbReference>
<evidence type="ECO:0000313" key="3">
    <source>
        <dbReference type="Proteomes" id="UP000323000"/>
    </source>
</evidence>
<dbReference type="Pfam" id="PF04525">
    <property type="entry name" value="LOR"/>
    <property type="match status" value="2"/>
</dbReference>